<reference evidence="1 2" key="1">
    <citation type="submission" date="2018-11" db="EMBL/GenBank/DDBJ databases">
        <authorList>
            <consortium name="Pathogen Informatics"/>
        </authorList>
    </citation>
    <scope>NUCLEOTIDE SEQUENCE [LARGE SCALE GENOMIC DNA]</scope>
</reference>
<protein>
    <submittedName>
        <fullName evidence="1">Uncharacterized protein</fullName>
    </submittedName>
</protein>
<name>A0A3P7LS42_STRVU</name>
<dbReference type="EMBL" id="UYYB01115163">
    <property type="protein sequence ID" value="VDM81908.1"/>
    <property type="molecule type" value="Genomic_DNA"/>
</dbReference>
<gene>
    <name evidence="1" type="ORF">SVUK_LOCUS16906</name>
</gene>
<sequence>MRNELMSLGVLKGITLVSGTKHAMLNREIRRLVECENRDLIIQEPPKETLDRRCAIDLLFDWFDNSENVNEQLKKYQLLHLLAENPNISSTKWDHLMVTISKILEVEGVVMRRGRSDVKKGKLAAEALKHSFM</sequence>
<evidence type="ECO:0000313" key="2">
    <source>
        <dbReference type="Proteomes" id="UP000270094"/>
    </source>
</evidence>
<evidence type="ECO:0000313" key="1">
    <source>
        <dbReference type="EMBL" id="VDM81908.1"/>
    </source>
</evidence>
<keyword evidence="2" id="KW-1185">Reference proteome</keyword>
<dbReference type="OrthoDB" id="10387699at2759"/>
<dbReference type="AlphaFoldDB" id="A0A3P7LS42"/>
<accession>A0A3P7LS42</accession>
<organism evidence="1 2">
    <name type="scientific">Strongylus vulgaris</name>
    <name type="common">Blood worm</name>
    <dbReference type="NCBI Taxonomy" id="40348"/>
    <lineage>
        <taxon>Eukaryota</taxon>
        <taxon>Metazoa</taxon>
        <taxon>Ecdysozoa</taxon>
        <taxon>Nematoda</taxon>
        <taxon>Chromadorea</taxon>
        <taxon>Rhabditida</taxon>
        <taxon>Rhabditina</taxon>
        <taxon>Rhabditomorpha</taxon>
        <taxon>Strongyloidea</taxon>
        <taxon>Strongylidae</taxon>
        <taxon>Strongylus</taxon>
    </lineage>
</organism>
<proteinExistence type="predicted"/>
<dbReference type="Proteomes" id="UP000270094">
    <property type="component" value="Unassembled WGS sequence"/>
</dbReference>